<evidence type="ECO:0000256" key="7">
    <source>
        <dbReference type="HAMAP-Rule" id="MF_00966"/>
    </source>
</evidence>
<feature type="binding site" evidence="7">
    <location>
        <position position="355"/>
    </location>
    <ligand>
        <name>substrate</name>
    </ligand>
</feature>
<dbReference type="EMBL" id="JAUSVX010000003">
    <property type="protein sequence ID" value="MDQ0469190.1"/>
    <property type="molecule type" value="Genomic_DNA"/>
</dbReference>
<dbReference type="SUPFAM" id="SSF51735">
    <property type="entry name" value="NAD(P)-binding Rossmann-fold domains"/>
    <property type="match status" value="1"/>
</dbReference>
<dbReference type="InterPro" id="IPR022674">
    <property type="entry name" value="G6P_DH_NAD-bd"/>
</dbReference>
<feature type="active site" description="Proton acceptor" evidence="7">
    <location>
        <position position="255"/>
    </location>
</feature>
<evidence type="ECO:0000256" key="2">
    <source>
        <dbReference type="ARBA" id="ARBA00009975"/>
    </source>
</evidence>
<dbReference type="PIRSF" id="PIRSF000110">
    <property type="entry name" value="G6PD"/>
    <property type="match status" value="1"/>
</dbReference>
<feature type="domain" description="Glucose-6-phosphate dehydrogenase C-terminal" evidence="9">
    <location>
        <begin position="204"/>
        <end position="507"/>
    </location>
</feature>
<comment type="function">
    <text evidence="7">Catalyzes the oxidation of glucose 6-phosphate to 6-phosphogluconolactone.</text>
</comment>
<dbReference type="NCBIfam" id="TIGR00871">
    <property type="entry name" value="zwf"/>
    <property type="match status" value="1"/>
</dbReference>
<comment type="similarity">
    <text evidence="2 7">Belongs to the glucose-6-phosphate dehydrogenase family.</text>
</comment>
<dbReference type="PRINTS" id="PR00079">
    <property type="entry name" value="G6PDHDRGNASE"/>
</dbReference>
<dbReference type="InterPro" id="IPR001282">
    <property type="entry name" value="G6P_DH"/>
</dbReference>
<keyword evidence="11" id="KW-1185">Reference proteome</keyword>
<evidence type="ECO:0000259" key="9">
    <source>
        <dbReference type="Pfam" id="PF02781"/>
    </source>
</evidence>
<gene>
    <name evidence="7" type="primary">zwf</name>
    <name evidence="10" type="ORF">QO011_002201</name>
</gene>
<sequence>MAGLKNGRARRPDPCSFVIFGANGDLTKRLLVPALYNLAESNLLPEPFAIVGVMRSAISDEAFRQALWDGLKQFATRPVDPAIAEKLFASVSCVEGQTDDPDSYRRLGSHLKQVEVAHRIPGNRLFYLATPPTAFAPITRQLAQAGLTQEGEGSGWRRVIVEKPFGSDLDSAKALNRELLSVLSEDQIFRMDHYLGKETVQNIMIMRFANGLFEPIWNRNFIDHVQITVAETVNVERRGKFYDTTGAMRDMVPNHLSQLLSLIAMEPPAHYDAHAVRSEKAEALAAIDVYDEQAAIANSVRAQYGAGRVRDAEVIAYRQAQDVNPESTTETYAAIKLAIDNWRWAGVPFYLRTGKALARRKTEVAIKFKEAPISMFRDTRLGDAPLGLSQNYLVLNIQPEEGITLHFNAKVPGPTVALAPVGMTFNYKDYFESAPSTGYETLIYDCMIGDAMLFQRADGVEAGWRAVQPFLDAWRAAGHAGVATYAAGSEGPEEADALLARDGRGWRKLG</sequence>
<evidence type="ECO:0000259" key="8">
    <source>
        <dbReference type="Pfam" id="PF00479"/>
    </source>
</evidence>
<dbReference type="HAMAP" id="MF_00966">
    <property type="entry name" value="G6PD"/>
    <property type="match status" value="1"/>
</dbReference>
<dbReference type="Pfam" id="PF00479">
    <property type="entry name" value="G6PD_N"/>
    <property type="match status" value="1"/>
</dbReference>
<comment type="catalytic activity">
    <reaction evidence="7">
        <text>D-glucose 6-phosphate + NADP(+) = 6-phospho-D-glucono-1,5-lactone + NADPH + H(+)</text>
        <dbReference type="Rhea" id="RHEA:15841"/>
        <dbReference type="ChEBI" id="CHEBI:15378"/>
        <dbReference type="ChEBI" id="CHEBI:57783"/>
        <dbReference type="ChEBI" id="CHEBI:57955"/>
        <dbReference type="ChEBI" id="CHEBI:58349"/>
        <dbReference type="ChEBI" id="CHEBI:61548"/>
        <dbReference type="EC" id="1.1.1.49"/>
    </reaction>
</comment>
<feature type="binding site" evidence="7">
    <location>
        <position position="55"/>
    </location>
    <ligand>
        <name>NADP(+)</name>
        <dbReference type="ChEBI" id="CHEBI:58349"/>
    </ligand>
</feature>
<feature type="binding site" evidence="7">
    <location>
        <position position="231"/>
    </location>
    <ligand>
        <name>substrate</name>
    </ligand>
</feature>
<dbReference type="RefSeq" id="WP_307271535.1">
    <property type="nucleotide sequence ID" value="NZ_JAUSVX010000003.1"/>
</dbReference>
<dbReference type="InterPro" id="IPR019796">
    <property type="entry name" value="G6P_DH_AS"/>
</dbReference>
<reference evidence="10 11" key="1">
    <citation type="submission" date="2023-07" db="EMBL/GenBank/DDBJ databases">
        <title>Genomic Encyclopedia of Type Strains, Phase IV (KMG-IV): sequencing the most valuable type-strain genomes for metagenomic binning, comparative biology and taxonomic classification.</title>
        <authorList>
            <person name="Goeker M."/>
        </authorList>
    </citation>
    <scope>NUCLEOTIDE SEQUENCE [LARGE SCALE GENOMIC DNA]</scope>
    <source>
        <strain evidence="10 11">DSM 19619</strain>
    </source>
</reference>
<protein>
    <recommendedName>
        <fullName evidence="7">Glucose-6-phosphate 1-dehydrogenase</fullName>
        <shortName evidence="7">G6PD</shortName>
        <ecNumber evidence="7">1.1.1.49</ecNumber>
    </recommendedName>
</protein>
<dbReference type="PANTHER" id="PTHR23429:SF0">
    <property type="entry name" value="GLUCOSE-6-PHOSPHATE 1-DEHYDROGENASE"/>
    <property type="match status" value="1"/>
</dbReference>
<feature type="binding site" evidence="7">
    <location>
        <position position="193"/>
    </location>
    <ligand>
        <name>substrate</name>
    </ligand>
</feature>
<dbReference type="InterPro" id="IPR022675">
    <property type="entry name" value="G6P_DH_C"/>
</dbReference>
<comment type="pathway">
    <text evidence="1 7">Carbohydrate degradation; pentose phosphate pathway; D-ribulose 5-phosphate from D-glucose 6-phosphate (oxidative stage): step 1/3.</text>
</comment>
<dbReference type="Pfam" id="PF02781">
    <property type="entry name" value="G6PD_C"/>
    <property type="match status" value="1"/>
</dbReference>
<feature type="binding site" evidence="7">
    <location>
        <position position="250"/>
    </location>
    <ligand>
        <name>substrate</name>
    </ligand>
</feature>
<feature type="binding site" evidence="7">
    <location>
        <position position="197"/>
    </location>
    <ligand>
        <name>substrate</name>
    </ligand>
</feature>
<feature type="binding site" evidence="7">
    <location>
        <position position="163"/>
    </location>
    <ligand>
        <name>NADP(+)</name>
        <dbReference type="ChEBI" id="CHEBI:58349"/>
    </ligand>
</feature>
<evidence type="ECO:0000313" key="11">
    <source>
        <dbReference type="Proteomes" id="UP001242480"/>
    </source>
</evidence>
<dbReference type="Gene3D" id="3.30.360.10">
    <property type="entry name" value="Dihydrodipicolinate Reductase, domain 2"/>
    <property type="match status" value="1"/>
</dbReference>
<accession>A0ABU0J4K1</accession>
<dbReference type="SUPFAM" id="SSF55347">
    <property type="entry name" value="Glyceraldehyde-3-phosphate dehydrogenase-like, C-terminal domain"/>
    <property type="match status" value="1"/>
</dbReference>
<keyword evidence="5 7" id="KW-0560">Oxidoreductase</keyword>
<keyword evidence="6 7" id="KW-0119">Carbohydrate metabolism</keyword>
<dbReference type="EC" id="1.1.1.49" evidence="7"/>
<proteinExistence type="inferred from homology"/>
<name>A0ABU0J4K1_9HYPH</name>
<organism evidence="10 11">
    <name type="scientific">Labrys wisconsinensis</name>
    <dbReference type="NCBI Taxonomy" id="425677"/>
    <lineage>
        <taxon>Bacteria</taxon>
        <taxon>Pseudomonadati</taxon>
        <taxon>Pseudomonadota</taxon>
        <taxon>Alphaproteobacteria</taxon>
        <taxon>Hyphomicrobiales</taxon>
        <taxon>Xanthobacteraceae</taxon>
        <taxon>Labrys</taxon>
    </lineage>
</organism>
<evidence type="ECO:0000313" key="10">
    <source>
        <dbReference type="EMBL" id="MDQ0469190.1"/>
    </source>
</evidence>
<keyword evidence="4 7" id="KW-0521">NADP</keyword>
<dbReference type="Proteomes" id="UP001242480">
    <property type="component" value="Unassembled WGS sequence"/>
</dbReference>
<comment type="caution">
    <text evidence="10">The sequence shown here is derived from an EMBL/GenBank/DDBJ whole genome shotgun (WGS) entry which is preliminary data.</text>
</comment>
<keyword evidence="3 7" id="KW-0313">Glucose metabolism</keyword>
<evidence type="ECO:0000256" key="1">
    <source>
        <dbReference type="ARBA" id="ARBA00004937"/>
    </source>
</evidence>
<dbReference type="GO" id="GO:0004345">
    <property type="term" value="F:glucose-6-phosphate dehydrogenase activity"/>
    <property type="evidence" value="ECO:0007669"/>
    <property type="project" value="UniProtKB-EC"/>
</dbReference>
<evidence type="ECO:0000256" key="6">
    <source>
        <dbReference type="ARBA" id="ARBA00023277"/>
    </source>
</evidence>
<dbReference type="Gene3D" id="3.40.50.720">
    <property type="entry name" value="NAD(P)-binding Rossmann-like Domain"/>
    <property type="match status" value="1"/>
</dbReference>
<evidence type="ECO:0000256" key="3">
    <source>
        <dbReference type="ARBA" id="ARBA00022526"/>
    </source>
</evidence>
<comment type="caution">
    <text evidence="7">Lacks conserved residue(s) required for the propagation of feature annotation.</text>
</comment>
<evidence type="ECO:0000256" key="5">
    <source>
        <dbReference type="ARBA" id="ARBA00023002"/>
    </source>
</evidence>
<dbReference type="PANTHER" id="PTHR23429">
    <property type="entry name" value="GLUCOSE-6-PHOSPHATE 1-DEHYDROGENASE G6PD"/>
    <property type="match status" value="1"/>
</dbReference>
<evidence type="ECO:0000256" key="4">
    <source>
        <dbReference type="ARBA" id="ARBA00022857"/>
    </source>
</evidence>
<dbReference type="PROSITE" id="PS00069">
    <property type="entry name" value="G6P_DEHYDROGENASE"/>
    <property type="match status" value="1"/>
</dbReference>
<feature type="domain" description="Glucose-6-phosphate dehydrogenase NAD-binding" evidence="8">
    <location>
        <begin position="18"/>
        <end position="202"/>
    </location>
</feature>
<dbReference type="InterPro" id="IPR036291">
    <property type="entry name" value="NAD(P)-bd_dom_sf"/>
</dbReference>